<evidence type="ECO:0000256" key="1">
    <source>
        <dbReference type="SAM" id="Phobius"/>
    </source>
</evidence>
<feature type="transmembrane region" description="Helical" evidence="1">
    <location>
        <begin position="55"/>
        <end position="74"/>
    </location>
</feature>
<feature type="transmembrane region" description="Helical" evidence="1">
    <location>
        <begin position="259"/>
        <end position="285"/>
    </location>
</feature>
<evidence type="ECO:0000313" key="2">
    <source>
        <dbReference type="EMBL" id="KAF9451747.1"/>
    </source>
</evidence>
<feature type="transmembrane region" description="Helical" evidence="1">
    <location>
        <begin position="227"/>
        <end position="247"/>
    </location>
</feature>
<accession>A0A9P6C4W5</accession>
<organism evidence="2 3">
    <name type="scientific">Macrolepiota fuliginosa MF-IS2</name>
    <dbReference type="NCBI Taxonomy" id="1400762"/>
    <lineage>
        <taxon>Eukaryota</taxon>
        <taxon>Fungi</taxon>
        <taxon>Dikarya</taxon>
        <taxon>Basidiomycota</taxon>
        <taxon>Agaricomycotina</taxon>
        <taxon>Agaricomycetes</taxon>
        <taxon>Agaricomycetidae</taxon>
        <taxon>Agaricales</taxon>
        <taxon>Agaricineae</taxon>
        <taxon>Agaricaceae</taxon>
        <taxon>Macrolepiota</taxon>
    </lineage>
</organism>
<feature type="transmembrane region" description="Helical" evidence="1">
    <location>
        <begin position="94"/>
        <end position="115"/>
    </location>
</feature>
<keyword evidence="1" id="KW-1133">Transmembrane helix</keyword>
<dbReference type="Proteomes" id="UP000807342">
    <property type="component" value="Unassembled WGS sequence"/>
</dbReference>
<feature type="transmembrane region" description="Helical" evidence="1">
    <location>
        <begin position="20"/>
        <end position="43"/>
    </location>
</feature>
<feature type="transmembrane region" description="Helical" evidence="1">
    <location>
        <begin position="177"/>
        <end position="206"/>
    </location>
</feature>
<keyword evidence="1" id="KW-0472">Membrane</keyword>
<keyword evidence="1" id="KW-0812">Transmembrane</keyword>
<comment type="caution">
    <text evidence="2">The sequence shown here is derived from an EMBL/GenBank/DDBJ whole genome shotgun (WGS) entry which is preliminary data.</text>
</comment>
<protein>
    <submittedName>
        <fullName evidence="2">Uncharacterized protein</fullName>
    </submittedName>
</protein>
<proteinExistence type="predicted"/>
<name>A0A9P6C4W5_9AGAR</name>
<dbReference type="Gene3D" id="1.20.1070.10">
    <property type="entry name" value="Rhodopsin 7-helix transmembrane proteins"/>
    <property type="match status" value="1"/>
</dbReference>
<feature type="transmembrane region" description="Helical" evidence="1">
    <location>
        <begin position="135"/>
        <end position="157"/>
    </location>
</feature>
<dbReference type="AlphaFoldDB" id="A0A9P6C4W5"/>
<dbReference type="EMBL" id="MU151081">
    <property type="protein sequence ID" value="KAF9451747.1"/>
    <property type="molecule type" value="Genomic_DNA"/>
</dbReference>
<reference evidence="2" key="1">
    <citation type="submission" date="2020-11" db="EMBL/GenBank/DDBJ databases">
        <authorList>
            <consortium name="DOE Joint Genome Institute"/>
            <person name="Ahrendt S."/>
            <person name="Riley R."/>
            <person name="Andreopoulos W."/>
            <person name="Labutti K."/>
            <person name="Pangilinan J."/>
            <person name="Ruiz-Duenas F.J."/>
            <person name="Barrasa J.M."/>
            <person name="Sanchez-Garcia M."/>
            <person name="Camarero S."/>
            <person name="Miyauchi S."/>
            <person name="Serrano A."/>
            <person name="Linde D."/>
            <person name="Babiker R."/>
            <person name="Drula E."/>
            <person name="Ayuso-Fernandez I."/>
            <person name="Pacheco R."/>
            <person name="Padilla G."/>
            <person name="Ferreira P."/>
            <person name="Barriuso J."/>
            <person name="Kellner H."/>
            <person name="Castanera R."/>
            <person name="Alfaro M."/>
            <person name="Ramirez L."/>
            <person name="Pisabarro A.G."/>
            <person name="Kuo A."/>
            <person name="Tritt A."/>
            <person name="Lipzen A."/>
            <person name="He G."/>
            <person name="Yan M."/>
            <person name="Ng V."/>
            <person name="Cullen D."/>
            <person name="Martin F."/>
            <person name="Rosso M.-N."/>
            <person name="Henrissat B."/>
            <person name="Hibbett D."/>
            <person name="Martinez A.T."/>
            <person name="Grigoriev I.V."/>
        </authorList>
    </citation>
    <scope>NUCLEOTIDE SEQUENCE</scope>
    <source>
        <strain evidence="2">MF-IS2</strain>
    </source>
</reference>
<gene>
    <name evidence="2" type="ORF">P691DRAFT_723570</name>
</gene>
<dbReference type="OrthoDB" id="3222065at2759"/>
<sequence>MLTISVPQVPVNIVRGTHEQLIAFLILNAWPSHFGLPVLLLVVVFSKKVQRHITFVNLCLAFIIIGISSSLLVYAGRIEGPEPPRFVCLLQASLLYGMPGISSMAALMLVLHMFLVIRGHYHGEEYRDRDHVLRLWVMSVSPYIVFFVCVIVTAVIGASNPGRVSRNRRFFYCSLDFLPFTNTLTIVSAIILFATFVFGVWTVVILCKQWKIQKDNTATSGSLDFSLPIRIVAFGFYIIIALSLSLLSIKSPQSPVPDLVIASAATVVMLIFGTQRDILQVICFWKWEKRSPKRVEPLDSATSTVDLKSEFMPCSQNPYFVA</sequence>
<keyword evidence="3" id="KW-1185">Reference proteome</keyword>
<evidence type="ECO:0000313" key="3">
    <source>
        <dbReference type="Proteomes" id="UP000807342"/>
    </source>
</evidence>